<keyword evidence="3" id="KW-0804">Transcription</keyword>
<keyword evidence="2 5" id="KW-0238">DNA-binding</keyword>
<evidence type="ECO:0000256" key="3">
    <source>
        <dbReference type="ARBA" id="ARBA00023163"/>
    </source>
</evidence>
<evidence type="ECO:0000256" key="2">
    <source>
        <dbReference type="ARBA" id="ARBA00023125"/>
    </source>
</evidence>
<dbReference type="EMBL" id="FNNE01000011">
    <property type="protein sequence ID" value="SDX60706.1"/>
    <property type="molecule type" value="Genomic_DNA"/>
</dbReference>
<evidence type="ECO:0000313" key="5">
    <source>
        <dbReference type="EMBL" id="SDX60706.1"/>
    </source>
</evidence>
<dbReference type="SUPFAM" id="SSF46689">
    <property type="entry name" value="Homeodomain-like"/>
    <property type="match status" value="1"/>
</dbReference>
<dbReference type="PROSITE" id="PS00041">
    <property type="entry name" value="HTH_ARAC_FAMILY_1"/>
    <property type="match status" value="1"/>
</dbReference>
<dbReference type="InterPro" id="IPR009057">
    <property type="entry name" value="Homeodomain-like_sf"/>
</dbReference>
<dbReference type="AlphaFoldDB" id="A0A1H3D2X9"/>
<keyword evidence="1" id="KW-0805">Transcription regulation</keyword>
<protein>
    <submittedName>
        <fullName evidence="5">AraC-type DNA-binding protein</fullName>
    </submittedName>
</protein>
<name>A0A1H3D2X9_9GAMM</name>
<dbReference type="InterPro" id="IPR018062">
    <property type="entry name" value="HTH_AraC-typ_CS"/>
</dbReference>
<dbReference type="SMART" id="SM00342">
    <property type="entry name" value="HTH_ARAC"/>
    <property type="match status" value="1"/>
</dbReference>
<gene>
    <name evidence="5" type="ORF">SAMN04487960_111118</name>
</gene>
<dbReference type="GO" id="GO:0009893">
    <property type="term" value="P:positive regulation of metabolic process"/>
    <property type="evidence" value="ECO:0007669"/>
    <property type="project" value="UniProtKB-ARBA"/>
</dbReference>
<dbReference type="Proteomes" id="UP000199675">
    <property type="component" value="Unassembled WGS sequence"/>
</dbReference>
<organism evidence="5 6">
    <name type="scientific">Marinobacter mobilis</name>
    <dbReference type="NCBI Taxonomy" id="488533"/>
    <lineage>
        <taxon>Bacteria</taxon>
        <taxon>Pseudomonadati</taxon>
        <taxon>Pseudomonadota</taxon>
        <taxon>Gammaproteobacteria</taxon>
        <taxon>Pseudomonadales</taxon>
        <taxon>Marinobacteraceae</taxon>
        <taxon>Marinobacter</taxon>
    </lineage>
</organism>
<dbReference type="InterPro" id="IPR020449">
    <property type="entry name" value="Tscrpt_reg_AraC-type_HTH"/>
</dbReference>
<dbReference type="PANTHER" id="PTHR47894:SF1">
    <property type="entry name" value="HTH-TYPE TRANSCRIPTIONAL REGULATOR VQSM"/>
    <property type="match status" value="1"/>
</dbReference>
<evidence type="ECO:0000313" key="6">
    <source>
        <dbReference type="Proteomes" id="UP000199675"/>
    </source>
</evidence>
<dbReference type="GO" id="GO:0005829">
    <property type="term" value="C:cytosol"/>
    <property type="evidence" value="ECO:0007669"/>
    <property type="project" value="TreeGrafter"/>
</dbReference>
<dbReference type="RefSeq" id="WP_175528372.1">
    <property type="nucleotide sequence ID" value="NZ_FNNE01000011.1"/>
</dbReference>
<keyword evidence="6" id="KW-1185">Reference proteome</keyword>
<accession>A0A1H3D2X9</accession>
<dbReference type="PANTHER" id="PTHR47894">
    <property type="entry name" value="HTH-TYPE TRANSCRIPTIONAL REGULATOR GADX"/>
    <property type="match status" value="1"/>
</dbReference>
<dbReference type="GO" id="GO:0003700">
    <property type="term" value="F:DNA-binding transcription factor activity"/>
    <property type="evidence" value="ECO:0007669"/>
    <property type="project" value="InterPro"/>
</dbReference>
<evidence type="ECO:0000256" key="1">
    <source>
        <dbReference type="ARBA" id="ARBA00023015"/>
    </source>
</evidence>
<reference evidence="5 6" key="1">
    <citation type="submission" date="2016-10" db="EMBL/GenBank/DDBJ databases">
        <authorList>
            <person name="de Groot N.N."/>
        </authorList>
    </citation>
    <scope>NUCLEOTIDE SEQUENCE [LARGE SCALE GENOMIC DNA]</scope>
    <source>
        <strain evidence="5 6">CGMCC 1.7059</strain>
    </source>
</reference>
<dbReference type="Pfam" id="PF12625">
    <property type="entry name" value="Arabinose_bd"/>
    <property type="match status" value="1"/>
</dbReference>
<dbReference type="InterPro" id="IPR018060">
    <property type="entry name" value="HTH_AraC"/>
</dbReference>
<dbReference type="InterPro" id="IPR032687">
    <property type="entry name" value="AraC-type_N"/>
</dbReference>
<proteinExistence type="predicted"/>
<dbReference type="PRINTS" id="PR00032">
    <property type="entry name" value="HTHARAC"/>
</dbReference>
<dbReference type="PROSITE" id="PS01124">
    <property type="entry name" value="HTH_ARAC_FAMILY_2"/>
    <property type="match status" value="1"/>
</dbReference>
<feature type="domain" description="HTH araC/xylS-type" evidence="4">
    <location>
        <begin position="262"/>
        <end position="359"/>
    </location>
</feature>
<dbReference type="GO" id="GO:0000976">
    <property type="term" value="F:transcription cis-regulatory region binding"/>
    <property type="evidence" value="ECO:0007669"/>
    <property type="project" value="TreeGrafter"/>
</dbReference>
<sequence length="368" mass="41204">MADAPGLPAGGGECQRGIGVEDFEHQAVFPAAELFLIRSFMKRRGIASPQWLLGTGLDDQDLKHAEVRVSLRQFDMVYRNIYRLLPAPDTGLKLGLALNISRWGMLALAMISARSLGAALATANRHRALVRSRFDLQPVEYGADVAIRMAPRGDQPFPVNREFGHEILIGTLQSQISDLLARPFHFSRIALAYPEPRHGDDYRQLCQCPVEFGTGTSELWLPRALLTERLPLANPVNEDHALQLSKQALAQLQQWQQADIKVRVQTALQASSGQWPSAREMAASLNLSERSLRRQLQQQGSSFRELIQQHQLRLALAELERPGNDIARVAERCGFSDANGFREAFKRWTGMTPGRYRASFTQPGHQRP</sequence>
<evidence type="ECO:0000259" key="4">
    <source>
        <dbReference type="PROSITE" id="PS01124"/>
    </source>
</evidence>
<dbReference type="STRING" id="488533.SAMN04487960_111118"/>
<dbReference type="Gene3D" id="1.10.10.60">
    <property type="entry name" value="Homeodomain-like"/>
    <property type="match status" value="1"/>
</dbReference>
<dbReference type="Pfam" id="PF12833">
    <property type="entry name" value="HTH_18"/>
    <property type="match status" value="1"/>
</dbReference>